<dbReference type="Pfam" id="PF00067">
    <property type="entry name" value="p450"/>
    <property type="match status" value="1"/>
</dbReference>
<evidence type="ECO:0000313" key="6">
    <source>
        <dbReference type="Ensembl" id="ENSSLDP00000005927.1"/>
    </source>
</evidence>
<sequence>MASVYFLYFCPLSHPQDEKQQGLSDEDLRAEVDTFMFEGHDTTASGISFILYCLACHPEHQKICRDEIIEAVALLCIDLTLCVCLFFFFLGRLLIKFHTLQCA</sequence>
<dbReference type="GO" id="GO:0005506">
    <property type="term" value="F:iron ion binding"/>
    <property type="evidence" value="ECO:0007669"/>
    <property type="project" value="InterPro"/>
</dbReference>
<organism evidence="6 7">
    <name type="scientific">Seriola lalandi dorsalis</name>
    <dbReference type="NCBI Taxonomy" id="1841481"/>
    <lineage>
        <taxon>Eukaryota</taxon>
        <taxon>Metazoa</taxon>
        <taxon>Chordata</taxon>
        <taxon>Craniata</taxon>
        <taxon>Vertebrata</taxon>
        <taxon>Euteleostomi</taxon>
        <taxon>Actinopterygii</taxon>
        <taxon>Neopterygii</taxon>
        <taxon>Teleostei</taxon>
        <taxon>Neoteleostei</taxon>
        <taxon>Acanthomorphata</taxon>
        <taxon>Carangaria</taxon>
        <taxon>Carangiformes</taxon>
        <taxon>Carangidae</taxon>
        <taxon>Seriola</taxon>
    </lineage>
</organism>
<comment type="catalytic activity">
    <reaction evidence="3">
        <text>testosterone + 3 reduced [NADPH--hemoprotein reductase] + 3 O2 = 17beta-estradiol + formate + 3 oxidized [NADPH--hemoprotein reductase] + 4 H2O + 4 H(+)</text>
        <dbReference type="Rhea" id="RHEA:38191"/>
        <dbReference type="Rhea" id="RHEA-COMP:11964"/>
        <dbReference type="Rhea" id="RHEA-COMP:11965"/>
        <dbReference type="ChEBI" id="CHEBI:15377"/>
        <dbReference type="ChEBI" id="CHEBI:15378"/>
        <dbReference type="ChEBI" id="CHEBI:15379"/>
        <dbReference type="ChEBI" id="CHEBI:15740"/>
        <dbReference type="ChEBI" id="CHEBI:16469"/>
        <dbReference type="ChEBI" id="CHEBI:17347"/>
        <dbReference type="ChEBI" id="CHEBI:57618"/>
        <dbReference type="ChEBI" id="CHEBI:58210"/>
        <dbReference type="EC" id="1.14.14.14"/>
    </reaction>
</comment>
<keyword evidence="7" id="KW-1185">Reference proteome</keyword>
<keyword evidence="5" id="KW-0812">Transmembrane</keyword>
<evidence type="ECO:0000313" key="7">
    <source>
        <dbReference type="Proteomes" id="UP000261360"/>
    </source>
</evidence>
<evidence type="ECO:0000256" key="2">
    <source>
        <dbReference type="ARBA" id="ARBA00037202"/>
    </source>
</evidence>
<name>A0A3B4WSX4_SERLL</name>
<dbReference type="STRING" id="1841481.ENSSLDP00000005927"/>
<feature type="transmembrane region" description="Helical" evidence="5">
    <location>
        <begin position="68"/>
        <end position="90"/>
    </location>
</feature>
<reference evidence="6" key="2">
    <citation type="submission" date="2025-09" db="UniProtKB">
        <authorList>
            <consortium name="Ensembl"/>
        </authorList>
    </citation>
    <scope>IDENTIFICATION</scope>
</reference>
<comment type="similarity">
    <text evidence="1">Belongs to the cytochrome P450 family.</text>
</comment>
<dbReference type="PANTHER" id="PTHR24291:SF201">
    <property type="entry name" value="CYTOCHROME P450, FAMILY 4, SUBFAMILY B, POLYPEPTIDE 7"/>
    <property type="match status" value="1"/>
</dbReference>
<dbReference type="InterPro" id="IPR036396">
    <property type="entry name" value="Cyt_P450_sf"/>
</dbReference>
<evidence type="ECO:0000256" key="3">
    <source>
        <dbReference type="ARBA" id="ARBA00047938"/>
    </source>
</evidence>
<dbReference type="AlphaFoldDB" id="A0A3B4WSX4"/>
<dbReference type="GO" id="GO:0070330">
    <property type="term" value="F:aromatase activity"/>
    <property type="evidence" value="ECO:0007669"/>
    <property type="project" value="UniProtKB-EC"/>
</dbReference>
<keyword evidence="5" id="KW-0472">Membrane</keyword>
<dbReference type="Proteomes" id="UP000261360">
    <property type="component" value="Unplaced"/>
</dbReference>
<evidence type="ECO:0000256" key="1">
    <source>
        <dbReference type="ARBA" id="ARBA00010617"/>
    </source>
</evidence>
<dbReference type="PANTHER" id="PTHR24291">
    <property type="entry name" value="CYTOCHROME P450 FAMILY 4"/>
    <property type="match status" value="1"/>
</dbReference>
<evidence type="ECO:0000256" key="5">
    <source>
        <dbReference type="SAM" id="Phobius"/>
    </source>
</evidence>
<accession>A0A3B4WSX4</accession>
<dbReference type="Gene3D" id="1.10.630.10">
    <property type="entry name" value="Cytochrome P450"/>
    <property type="match status" value="1"/>
</dbReference>
<comment type="function">
    <text evidence="2">Catalyzes the formation of aromatic C18 estrogens from C19 androgens.</text>
</comment>
<dbReference type="InterPro" id="IPR050196">
    <property type="entry name" value="Cytochrome_P450_Monoox"/>
</dbReference>
<protein>
    <submittedName>
        <fullName evidence="6">Uncharacterized protein</fullName>
    </submittedName>
</protein>
<dbReference type="SUPFAM" id="SSF48264">
    <property type="entry name" value="Cytochrome P450"/>
    <property type="match status" value="1"/>
</dbReference>
<reference evidence="6" key="1">
    <citation type="submission" date="2025-08" db="UniProtKB">
        <authorList>
            <consortium name="Ensembl"/>
        </authorList>
    </citation>
    <scope>IDENTIFICATION</scope>
</reference>
<proteinExistence type="inferred from homology"/>
<evidence type="ECO:0000256" key="4">
    <source>
        <dbReference type="ARBA" id="ARBA00048642"/>
    </source>
</evidence>
<dbReference type="GeneTree" id="ENSGT00940000161527"/>
<dbReference type="Ensembl" id="ENSSLDT00000006128.1">
    <property type="protein sequence ID" value="ENSSLDP00000005927.1"/>
    <property type="gene ID" value="ENSSLDG00000004743.1"/>
</dbReference>
<comment type="catalytic activity">
    <reaction evidence="4">
        <text>androst-4-ene-3,17-dione + 3 reduced [NADPH--hemoprotein reductase] + 3 O2 = estrone + formate + 3 oxidized [NADPH--hemoprotein reductase] + 4 H2O + 4 H(+)</text>
        <dbReference type="Rhea" id="RHEA:38195"/>
        <dbReference type="Rhea" id="RHEA-COMP:11964"/>
        <dbReference type="Rhea" id="RHEA-COMP:11965"/>
        <dbReference type="ChEBI" id="CHEBI:15377"/>
        <dbReference type="ChEBI" id="CHEBI:15378"/>
        <dbReference type="ChEBI" id="CHEBI:15379"/>
        <dbReference type="ChEBI" id="CHEBI:15740"/>
        <dbReference type="ChEBI" id="CHEBI:16422"/>
        <dbReference type="ChEBI" id="CHEBI:17263"/>
        <dbReference type="ChEBI" id="CHEBI:57618"/>
        <dbReference type="ChEBI" id="CHEBI:58210"/>
        <dbReference type="EC" id="1.14.14.14"/>
    </reaction>
</comment>
<keyword evidence="5" id="KW-1133">Transmembrane helix</keyword>
<dbReference type="InterPro" id="IPR001128">
    <property type="entry name" value="Cyt_P450"/>
</dbReference>
<dbReference type="GO" id="GO:0020037">
    <property type="term" value="F:heme binding"/>
    <property type="evidence" value="ECO:0007669"/>
    <property type="project" value="InterPro"/>
</dbReference>